<keyword evidence="2" id="KW-0732">Signal</keyword>
<accession>A0ABP8NRF7</accession>
<evidence type="ECO:0000313" key="3">
    <source>
        <dbReference type="EMBL" id="GAA4470089.1"/>
    </source>
</evidence>
<sequence length="147" mass="16037">MNQATTKIAVSVIALVLAFNINTAKAQSPSSDSSMPTMGEFMSGLNPMNWKMPNFKSLLPGQDETARIKQKKEGLVSEVTQSASRSWQRTKEVLDPRRLMPAPSTTPKDDSPGFFASMFGGAKSAEEIEAERVATVSDFLAQPKLNR</sequence>
<organism evidence="3 4">
    <name type="scientific">Novipirellula rosea</name>
    <dbReference type="NCBI Taxonomy" id="1031540"/>
    <lineage>
        <taxon>Bacteria</taxon>
        <taxon>Pseudomonadati</taxon>
        <taxon>Planctomycetota</taxon>
        <taxon>Planctomycetia</taxon>
        <taxon>Pirellulales</taxon>
        <taxon>Pirellulaceae</taxon>
        <taxon>Novipirellula</taxon>
    </lineage>
</organism>
<feature type="compositionally biased region" description="Polar residues" evidence="1">
    <location>
        <begin position="78"/>
        <end position="87"/>
    </location>
</feature>
<evidence type="ECO:0000256" key="1">
    <source>
        <dbReference type="SAM" id="MobiDB-lite"/>
    </source>
</evidence>
<feature type="chain" id="PRO_5047319691" evidence="2">
    <location>
        <begin position="27"/>
        <end position="147"/>
    </location>
</feature>
<keyword evidence="4" id="KW-1185">Reference proteome</keyword>
<evidence type="ECO:0000313" key="4">
    <source>
        <dbReference type="Proteomes" id="UP001500840"/>
    </source>
</evidence>
<feature type="compositionally biased region" description="Basic and acidic residues" evidence="1">
    <location>
        <begin position="89"/>
        <end position="98"/>
    </location>
</feature>
<reference evidence="4" key="1">
    <citation type="journal article" date="2019" name="Int. J. Syst. Evol. Microbiol.">
        <title>The Global Catalogue of Microorganisms (GCM) 10K type strain sequencing project: providing services to taxonomists for standard genome sequencing and annotation.</title>
        <authorList>
            <consortium name="The Broad Institute Genomics Platform"/>
            <consortium name="The Broad Institute Genome Sequencing Center for Infectious Disease"/>
            <person name="Wu L."/>
            <person name="Ma J."/>
        </authorList>
    </citation>
    <scope>NUCLEOTIDE SEQUENCE [LARGE SCALE GENOMIC DNA]</scope>
    <source>
        <strain evidence="4">JCM 17759</strain>
    </source>
</reference>
<dbReference type="Proteomes" id="UP001500840">
    <property type="component" value="Unassembled WGS sequence"/>
</dbReference>
<name>A0ABP8NRF7_9BACT</name>
<dbReference type="EMBL" id="BAABGA010000107">
    <property type="protein sequence ID" value="GAA4470089.1"/>
    <property type="molecule type" value="Genomic_DNA"/>
</dbReference>
<evidence type="ECO:0000256" key="2">
    <source>
        <dbReference type="SAM" id="SignalP"/>
    </source>
</evidence>
<dbReference type="RefSeq" id="WP_345327693.1">
    <property type="nucleotide sequence ID" value="NZ_BAABGA010000107.1"/>
</dbReference>
<feature type="region of interest" description="Disordered" evidence="1">
    <location>
        <begin position="70"/>
        <end position="114"/>
    </location>
</feature>
<gene>
    <name evidence="3" type="ORF">GCM10023156_63070</name>
</gene>
<comment type="caution">
    <text evidence="3">The sequence shown here is derived from an EMBL/GenBank/DDBJ whole genome shotgun (WGS) entry which is preliminary data.</text>
</comment>
<feature type="signal peptide" evidence="2">
    <location>
        <begin position="1"/>
        <end position="26"/>
    </location>
</feature>
<protein>
    <submittedName>
        <fullName evidence="3">Uncharacterized protein</fullName>
    </submittedName>
</protein>
<proteinExistence type="predicted"/>